<organism evidence="1 2">
    <name type="scientific">Diversispora epigaea</name>
    <dbReference type="NCBI Taxonomy" id="1348612"/>
    <lineage>
        <taxon>Eukaryota</taxon>
        <taxon>Fungi</taxon>
        <taxon>Fungi incertae sedis</taxon>
        <taxon>Mucoromycota</taxon>
        <taxon>Glomeromycotina</taxon>
        <taxon>Glomeromycetes</taxon>
        <taxon>Diversisporales</taxon>
        <taxon>Diversisporaceae</taxon>
        <taxon>Diversispora</taxon>
    </lineage>
</organism>
<dbReference type="EMBL" id="PQFF01000125">
    <property type="protein sequence ID" value="RHZ80583.1"/>
    <property type="molecule type" value="Genomic_DNA"/>
</dbReference>
<dbReference type="AlphaFoldDB" id="A0A397J6A5"/>
<evidence type="ECO:0000313" key="2">
    <source>
        <dbReference type="Proteomes" id="UP000266861"/>
    </source>
</evidence>
<dbReference type="Proteomes" id="UP000266861">
    <property type="component" value="Unassembled WGS sequence"/>
</dbReference>
<comment type="caution">
    <text evidence="1">The sequence shown here is derived from an EMBL/GenBank/DDBJ whole genome shotgun (WGS) entry which is preliminary data.</text>
</comment>
<protein>
    <submittedName>
        <fullName evidence="1">Uncharacterized protein</fullName>
    </submittedName>
</protein>
<name>A0A397J6A5_9GLOM</name>
<evidence type="ECO:0000313" key="1">
    <source>
        <dbReference type="EMBL" id="RHZ80583.1"/>
    </source>
</evidence>
<reference evidence="1 2" key="1">
    <citation type="submission" date="2018-08" db="EMBL/GenBank/DDBJ databases">
        <title>Genome and evolution of the arbuscular mycorrhizal fungus Diversispora epigaea (formerly Glomus versiforme) and its bacterial endosymbionts.</title>
        <authorList>
            <person name="Sun X."/>
            <person name="Fei Z."/>
            <person name="Harrison M."/>
        </authorList>
    </citation>
    <scope>NUCLEOTIDE SEQUENCE [LARGE SCALE GENOMIC DNA]</scope>
    <source>
        <strain evidence="1 2">IT104</strain>
    </source>
</reference>
<accession>A0A397J6A5</accession>
<gene>
    <name evidence="1" type="ORF">Glove_134g36</name>
</gene>
<proteinExistence type="predicted"/>
<sequence length="127" mass="14591">MFGRALLQNCFKNINFNMRRKTSLVTINSVAKIDIKSPRPKSSFFSNSAFTHYRLLEEPKEFVRLSKGIPRELELSEEELSGESSRGVSPGIIPSFDEANYTFLRNKSLSELIRSLVKNIFCSILRR</sequence>
<keyword evidence="2" id="KW-1185">Reference proteome</keyword>